<proteinExistence type="predicted"/>
<protein>
    <submittedName>
        <fullName evidence="1">Uncharacterized protein</fullName>
    </submittedName>
</protein>
<accession>A0ABD1VDK2</accession>
<evidence type="ECO:0000313" key="1">
    <source>
        <dbReference type="EMBL" id="KAL2535397.1"/>
    </source>
</evidence>
<sequence>MATYKVQKHLEVGKVQHCRLRDPRRRTCHCVGVYIRENHLIESERTLEEGVPMSATVIHQSNNILLTRQINRYSTRYPLIPLLTLIATSPAEEASPSIALRMAQISLPYADGCAAAM</sequence>
<keyword evidence="2" id="KW-1185">Reference proteome</keyword>
<evidence type="ECO:0000313" key="2">
    <source>
        <dbReference type="Proteomes" id="UP001604277"/>
    </source>
</evidence>
<name>A0ABD1VDK2_9LAMI</name>
<organism evidence="1 2">
    <name type="scientific">Forsythia ovata</name>
    <dbReference type="NCBI Taxonomy" id="205694"/>
    <lineage>
        <taxon>Eukaryota</taxon>
        <taxon>Viridiplantae</taxon>
        <taxon>Streptophyta</taxon>
        <taxon>Embryophyta</taxon>
        <taxon>Tracheophyta</taxon>
        <taxon>Spermatophyta</taxon>
        <taxon>Magnoliopsida</taxon>
        <taxon>eudicotyledons</taxon>
        <taxon>Gunneridae</taxon>
        <taxon>Pentapetalae</taxon>
        <taxon>asterids</taxon>
        <taxon>lamiids</taxon>
        <taxon>Lamiales</taxon>
        <taxon>Oleaceae</taxon>
        <taxon>Forsythieae</taxon>
        <taxon>Forsythia</taxon>
    </lineage>
</organism>
<dbReference type="AlphaFoldDB" id="A0ABD1VDK2"/>
<comment type="caution">
    <text evidence="1">The sequence shown here is derived from an EMBL/GenBank/DDBJ whole genome shotgun (WGS) entry which is preliminary data.</text>
</comment>
<dbReference type="Proteomes" id="UP001604277">
    <property type="component" value="Unassembled WGS sequence"/>
</dbReference>
<gene>
    <name evidence="1" type="ORF">Fot_16788</name>
</gene>
<reference evidence="2" key="1">
    <citation type="submission" date="2024-07" db="EMBL/GenBank/DDBJ databases">
        <title>Two chromosome-level genome assemblies of Korean endemic species Abeliophyllum distichum and Forsythia ovata (Oleaceae).</title>
        <authorList>
            <person name="Jang H."/>
        </authorList>
    </citation>
    <scope>NUCLEOTIDE SEQUENCE [LARGE SCALE GENOMIC DNA]</scope>
</reference>
<dbReference type="EMBL" id="JBFOLJ010000005">
    <property type="protein sequence ID" value="KAL2535397.1"/>
    <property type="molecule type" value="Genomic_DNA"/>
</dbReference>